<dbReference type="CDD" id="cd07332">
    <property type="entry name" value="M48C_Oma1_like"/>
    <property type="match status" value="1"/>
</dbReference>
<sequence length="372" mass="40521">MQKTEAHFFDGLTAGRHEVHVALSDDRQAMIITGDSLEAPLRWSLMDLRALSDTSHKGRLTLTRHADTADEAPRDPARLVLHDPDLIAWMHRTRPGLFRRDLHKGTWRKVFLYSGGAVVAACLMLFVILPAMANTLALIIPVEREIAFGKVVTSQMERILGHADKKSLRCEDPAGRAALDTMLARLTENQEMDYQISAQVFDHGMINAFAAPGGQVVILRGLLDKAQGPDEVAGVLAHEIGHVESRDATRHALRTAGSAGLLSMLIGDFTGGAAIALVGEHLMTAAYTRDAEAAADLFALDMLKAANVNATGFARFFDELDGLQGFEIPAYLSSHPVTAERAEQARGFAQSQSGTRPILSDVEWQALRNICQ</sequence>
<keyword evidence="7" id="KW-1133">Transmembrane helix</keyword>
<keyword evidence="2" id="KW-0479">Metal-binding</keyword>
<dbReference type="Pfam" id="PF01435">
    <property type="entry name" value="Peptidase_M48"/>
    <property type="match status" value="1"/>
</dbReference>
<dbReference type="GO" id="GO:0004222">
    <property type="term" value="F:metalloendopeptidase activity"/>
    <property type="evidence" value="ECO:0007669"/>
    <property type="project" value="InterPro"/>
</dbReference>
<dbReference type="AlphaFoldDB" id="A0A222DZK2"/>
<keyword evidence="4 6" id="KW-0862">Zinc</keyword>
<comment type="similarity">
    <text evidence="6">Belongs to the peptidase M48 family.</text>
</comment>
<dbReference type="PANTHER" id="PTHR22726">
    <property type="entry name" value="METALLOENDOPEPTIDASE OMA1"/>
    <property type="match status" value="1"/>
</dbReference>
<dbReference type="EC" id="3.4.24.-" evidence="10"/>
<name>A0A222DZK2_9RHOB</name>
<keyword evidence="7" id="KW-0812">Transmembrane</keyword>
<keyword evidence="5 6" id="KW-0482">Metalloprotease</keyword>
<protein>
    <submittedName>
        <fullName evidence="10">Metalloprotease LoiP</fullName>
        <ecNumber evidence="10">3.4.24.-</ecNumber>
    </submittedName>
</protein>
<dbReference type="GO" id="GO:0051603">
    <property type="term" value="P:proteolysis involved in protein catabolic process"/>
    <property type="evidence" value="ECO:0007669"/>
    <property type="project" value="TreeGrafter"/>
</dbReference>
<evidence type="ECO:0000313" key="10">
    <source>
        <dbReference type="EMBL" id="ASP19415.1"/>
    </source>
</evidence>
<dbReference type="Proteomes" id="UP000203589">
    <property type="component" value="Chromosome"/>
</dbReference>
<feature type="transmembrane region" description="Helical" evidence="7">
    <location>
        <begin position="110"/>
        <end position="133"/>
    </location>
</feature>
<dbReference type="InterPro" id="IPR051156">
    <property type="entry name" value="Mito/Outer_Membr_Metalloprot"/>
</dbReference>
<evidence type="ECO:0000256" key="4">
    <source>
        <dbReference type="ARBA" id="ARBA00022833"/>
    </source>
</evidence>
<dbReference type="EMBL" id="CP022540">
    <property type="protein sequence ID" value="ASP19415.1"/>
    <property type="molecule type" value="Genomic_DNA"/>
</dbReference>
<evidence type="ECO:0000256" key="1">
    <source>
        <dbReference type="ARBA" id="ARBA00022670"/>
    </source>
</evidence>
<evidence type="ECO:0000259" key="8">
    <source>
        <dbReference type="Pfam" id="PF01435"/>
    </source>
</evidence>
<dbReference type="RefSeq" id="WP_094033654.1">
    <property type="nucleotide sequence ID" value="NZ_CP022540.1"/>
</dbReference>
<comment type="cofactor">
    <cofactor evidence="6">
        <name>Zn(2+)</name>
        <dbReference type="ChEBI" id="CHEBI:29105"/>
    </cofactor>
    <text evidence="6">Binds 1 zinc ion per subunit.</text>
</comment>
<dbReference type="InterPro" id="IPR055518">
    <property type="entry name" value="DUF7092"/>
</dbReference>
<evidence type="ECO:0000256" key="7">
    <source>
        <dbReference type="SAM" id="Phobius"/>
    </source>
</evidence>
<keyword evidence="1 6" id="KW-0645">Protease</keyword>
<proteinExistence type="inferred from homology"/>
<dbReference type="GO" id="GO:0016020">
    <property type="term" value="C:membrane"/>
    <property type="evidence" value="ECO:0007669"/>
    <property type="project" value="TreeGrafter"/>
</dbReference>
<evidence type="ECO:0000256" key="5">
    <source>
        <dbReference type="ARBA" id="ARBA00023049"/>
    </source>
</evidence>
<dbReference type="Pfam" id="PF23368">
    <property type="entry name" value="DUF7092"/>
    <property type="match status" value="1"/>
</dbReference>
<evidence type="ECO:0000256" key="2">
    <source>
        <dbReference type="ARBA" id="ARBA00022723"/>
    </source>
</evidence>
<dbReference type="InterPro" id="IPR001915">
    <property type="entry name" value="Peptidase_M48"/>
</dbReference>
<organism evidence="10 11">
    <name type="scientific">Antarctobacter heliothermus</name>
    <dbReference type="NCBI Taxonomy" id="74033"/>
    <lineage>
        <taxon>Bacteria</taxon>
        <taxon>Pseudomonadati</taxon>
        <taxon>Pseudomonadota</taxon>
        <taxon>Alphaproteobacteria</taxon>
        <taxon>Rhodobacterales</taxon>
        <taxon>Roseobacteraceae</taxon>
        <taxon>Antarctobacter</taxon>
    </lineage>
</organism>
<evidence type="ECO:0000256" key="6">
    <source>
        <dbReference type="RuleBase" id="RU003983"/>
    </source>
</evidence>
<evidence type="ECO:0000313" key="11">
    <source>
        <dbReference type="Proteomes" id="UP000203589"/>
    </source>
</evidence>
<dbReference type="PANTHER" id="PTHR22726:SF1">
    <property type="entry name" value="METALLOENDOPEPTIDASE OMA1, MITOCHONDRIAL"/>
    <property type="match status" value="1"/>
</dbReference>
<dbReference type="KEGG" id="aht:ANTHELSMS3_00697"/>
<dbReference type="GO" id="GO:0046872">
    <property type="term" value="F:metal ion binding"/>
    <property type="evidence" value="ECO:0007669"/>
    <property type="project" value="UniProtKB-KW"/>
</dbReference>
<keyword evidence="7" id="KW-0472">Membrane</keyword>
<dbReference type="OrthoDB" id="9810445at2"/>
<gene>
    <name evidence="10" type="ORF">ANTHELSMS3_00697</name>
</gene>
<keyword evidence="3 6" id="KW-0378">Hydrolase</keyword>
<dbReference type="Gene3D" id="3.30.2010.10">
    <property type="entry name" value="Metalloproteases ('zincins'), catalytic domain"/>
    <property type="match status" value="1"/>
</dbReference>
<reference evidence="10 11" key="1">
    <citation type="submission" date="2017-07" db="EMBL/GenBank/DDBJ databases">
        <title>Genome Sequence of Antarctobacter heliothermus Strain SMS3 Isolated from a culture of the Diatom Skeletonema marinoi.</title>
        <authorList>
            <person name="Topel M."/>
            <person name="Pinder M.I.M."/>
            <person name="Johansson O.N."/>
            <person name="Kourtchenko O."/>
            <person name="Godhe A."/>
            <person name="Clarke A.K."/>
        </authorList>
    </citation>
    <scope>NUCLEOTIDE SEQUENCE [LARGE SCALE GENOMIC DNA]</scope>
    <source>
        <strain evidence="10 11">SMS3</strain>
    </source>
</reference>
<feature type="domain" description="Peptidase M48" evidence="8">
    <location>
        <begin position="178"/>
        <end position="347"/>
    </location>
</feature>
<evidence type="ECO:0000256" key="3">
    <source>
        <dbReference type="ARBA" id="ARBA00022801"/>
    </source>
</evidence>
<evidence type="ECO:0000259" key="9">
    <source>
        <dbReference type="Pfam" id="PF23368"/>
    </source>
</evidence>
<accession>A0A222DZK2</accession>
<keyword evidence="11" id="KW-1185">Reference proteome</keyword>
<feature type="domain" description="DUF7092" evidence="9">
    <location>
        <begin position="4"/>
        <end position="85"/>
    </location>
</feature>